<evidence type="ECO:0000313" key="4">
    <source>
        <dbReference type="Proteomes" id="UP001209570"/>
    </source>
</evidence>
<protein>
    <submittedName>
        <fullName evidence="3">Uncharacterized protein</fullName>
    </submittedName>
</protein>
<name>A0AAD5Q8V1_PYTIN</name>
<keyword evidence="1" id="KW-0175">Coiled coil</keyword>
<comment type="caution">
    <text evidence="3">The sequence shown here is derived from an EMBL/GenBank/DDBJ whole genome shotgun (WGS) entry which is preliminary data.</text>
</comment>
<dbReference type="EMBL" id="JAKCXM010000258">
    <property type="protein sequence ID" value="KAJ0397312.1"/>
    <property type="molecule type" value="Genomic_DNA"/>
</dbReference>
<feature type="compositionally biased region" description="Basic and acidic residues" evidence="2">
    <location>
        <begin position="208"/>
        <end position="219"/>
    </location>
</feature>
<dbReference type="AlphaFoldDB" id="A0AAD5Q8V1"/>
<feature type="coiled-coil region" evidence="1">
    <location>
        <begin position="64"/>
        <end position="120"/>
    </location>
</feature>
<feature type="compositionally biased region" description="Polar residues" evidence="2">
    <location>
        <begin position="335"/>
        <end position="346"/>
    </location>
</feature>
<sequence>MATIMDETLEAEVSKQATKALKCVAYTSKQVGDILRRKHERVLQRIGAVSQEIESLKHDIADNVAHQRERRQQLNEAEEDLERAQLLGNNAIINELLEEIQVLQEENKREEALHRALSRTVRMRIEAKRLFQRERLAVEDEMRSFEAKQKLIQTLLSECAKNSSSQGSSASQSDCGASDLEDEEPEQSGEGRGSLSSSSGSSVSSGSSRDKVHAADRPKSIMKASSSLDSPTKRPTLRVRSWSSDCVPADVPIEQQQTRTRHSLSVHFASPVLTAVAPTRDELMRDVAALDLSGCMESIAETTDATGASAAAPVKPSPSPSPSTEPQRPLASGNEGETQSAVVAAA</sequence>
<dbReference type="Proteomes" id="UP001209570">
    <property type="component" value="Unassembled WGS sequence"/>
</dbReference>
<evidence type="ECO:0000256" key="1">
    <source>
        <dbReference type="SAM" id="Coils"/>
    </source>
</evidence>
<evidence type="ECO:0000313" key="3">
    <source>
        <dbReference type="EMBL" id="KAJ0397312.1"/>
    </source>
</evidence>
<proteinExistence type="predicted"/>
<accession>A0AAD5Q8V1</accession>
<gene>
    <name evidence="3" type="ORF">P43SY_004031</name>
</gene>
<reference evidence="3" key="1">
    <citation type="submission" date="2021-12" db="EMBL/GenBank/DDBJ databases">
        <title>Prjna785345.</title>
        <authorList>
            <person name="Rujirawat T."/>
            <person name="Krajaejun T."/>
        </authorList>
    </citation>
    <scope>NUCLEOTIDE SEQUENCE</scope>
    <source>
        <strain evidence="3">Pi057C3</strain>
    </source>
</reference>
<feature type="region of interest" description="Disordered" evidence="2">
    <location>
        <begin position="162"/>
        <end position="242"/>
    </location>
</feature>
<feature type="compositionally biased region" description="Low complexity" evidence="2">
    <location>
        <begin position="193"/>
        <end position="207"/>
    </location>
</feature>
<organism evidence="3 4">
    <name type="scientific">Pythium insidiosum</name>
    <name type="common">Pythiosis disease agent</name>
    <dbReference type="NCBI Taxonomy" id="114742"/>
    <lineage>
        <taxon>Eukaryota</taxon>
        <taxon>Sar</taxon>
        <taxon>Stramenopiles</taxon>
        <taxon>Oomycota</taxon>
        <taxon>Peronosporomycetes</taxon>
        <taxon>Pythiales</taxon>
        <taxon>Pythiaceae</taxon>
        <taxon>Pythium</taxon>
    </lineage>
</organism>
<evidence type="ECO:0000256" key="2">
    <source>
        <dbReference type="SAM" id="MobiDB-lite"/>
    </source>
</evidence>
<feature type="region of interest" description="Disordered" evidence="2">
    <location>
        <begin position="301"/>
        <end position="346"/>
    </location>
</feature>
<feature type="compositionally biased region" description="Low complexity" evidence="2">
    <location>
        <begin position="163"/>
        <end position="178"/>
    </location>
</feature>
<keyword evidence="4" id="KW-1185">Reference proteome</keyword>